<reference evidence="1 2" key="1">
    <citation type="submission" date="2024-05" db="EMBL/GenBank/DDBJ databases">
        <authorList>
            <person name="De Oliveira J.P."/>
            <person name="Noriler S.A."/>
            <person name="De Oliveira A.G."/>
            <person name="Sipoli D.S."/>
        </authorList>
    </citation>
    <scope>NUCLEOTIDE SEQUENCE [LARGE SCALE GENOMIC DNA]</scope>
    <source>
        <strain evidence="1 2">LABIM192</strain>
    </source>
</reference>
<proteinExistence type="predicted"/>
<accession>A0ABV0IS15</accession>
<comment type="caution">
    <text evidence="1">The sequence shown here is derived from an EMBL/GenBank/DDBJ whole genome shotgun (WGS) entry which is preliminary data.</text>
</comment>
<dbReference type="Proteomes" id="UP001462502">
    <property type="component" value="Unassembled WGS sequence"/>
</dbReference>
<gene>
    <name evidence="1" type="ORF">ABI908_07785</name>
</gene>
<dbReference type="RefSeq" id="WP_139791278.1">
    <property type="nucleotide sequence ID" value="NZ_CP158160.1"/>
</dbReference>
<name>A0ABV0IS15_9NEIS</name>
<protein>
    <submittedName>
        <fullName evidence="1">Uncharacterized protein</fullName>
    </submittedName>
</protein>
<evidence type="ECO:0000313" key="1">
    <source>
        <dbReference type="EMBL" id="MEO9384020.1"/>
    </source>
</evidence>
<sequence>MSTLQDLLTKNIFPIKDAIYFNDDTAIELSLFWEPQLKLETGKKFNLKDFLNENPDWVTSIDITNEVAIPTDDGYFLLAEGSYGSEGVIIFLDKTKKPKWAIYLEESNPFKSIEFIKNDNVSINSTAGITITLDPQSPLKISIAHTQNT</sequence>
<dbReference type="EMBL" id="JBDXMI010000001">
    <property type="protein sequence ID" value="MEO9384020.1"/>
    <property type="molecule type" value="Genomic_DNA"/>
</dbReference>
<evidence type="ECO:0000313" key="2">
    <source>
        <dbReference type="Proteomes" id="UP001462502"/>
    </source>
</evidence>
<organism evidence="1 2">
    <name type="scientific">Chromobacterium phragmitis</name>
    <dbReference type="NCBI Taxonomy" id="2202141"/>
    <lineage>
        <taxon>Bacteria</taxon>
        <taxon>Pseudomonadati</taxon>
        <taxon>Pseudomonadota</taxon>
        <taxon>Betaproteobacteria</taxon>
        <taxon>Neisseriales</taxon>
        <taxon>Chromobacteriaceae</taxon>
        <taxon>Chromobacterium</taxon>
    </lineage>
</organism>
<keyword evidence="2" id="KW-1185">Reference proteome</keyword>